<evidence type="ECO:0000256" key="5">
    <source>
        <dbReference type="SAM" id="Phobius"/>
    </source>
</evidence>
<evidence type="ECO:0000313" key="7">
    <source>
        <dbReference type="Proteomes" id="UP000546213"/>
    </source>
</evidence>
<evidence type="ECO:0000256" key="3">
    <source>
        <dbReference type="ARBA" id="ARBA00023026"/>
    </source>
</evidence>
<keyword evidence="3" id="KW-0843">Virulence</keyword>
<comment type="subcellular location">
    <subcellularLocation>
        <location evidence="1">Secreted</location>
    </subcellularLocation>
</comment>
<organism evidence="6 7">
    <name type="scientific">Fusarium pseudocircinatum</name>
    <dbReference type="NCBI Taxonomy" id="56676"/>
    <lineage>
        <taxon>Eukaryota</taxon>
        <taxon>Fungi</taxon>
        <taxon>Dikarya</taxon>
        <taxon>Ascomycota</taxon>
        <taxon>Pezizomycotina</taxon>
        <taxon>Sordariomycetes</taxon>
        <taxon>Hypocreomycetidae</taxon>
        <taxon>Hypocreales</taxon>
        <taxon>Nectriaceae</taxon>
        <taxon>Fusarium</taxon>
        <taxon>Fusarium fujikuroi species complex</taxon>
    </lineage>
</organism>
<evidence type="ECO:0000256" key="4">
    <source>
        <dbReference type="SAM" id="MobiDB-lite"/>
    </source>
</evidence>
<feature type="transmembrane region" description="Helical" evidence="5">
    <location>
        <begin position="1963"/>
        <end position="1984"/>
    </location>
</feature>
<dbReference type="PANTHER" id="PTHR32305">
    <property type="match status" value="1"/>
</dbReference>
<dbReference type="Pfam" id="PF03534">
    <property type="entry name" value="SpvB"/>
    <property type="match status" value="1"/>
</dbReference>
<keyword evidence="5" id="KW-0472">Membrane</keyword>
<dbReference type="Gene3D" id="2.180.10.10">
    <property type="entry name" value="RHS repeat-associated core"/>
    <property type="match status" value="2"/>
</dbReference>
<dbReference type="GO" id="GO:0005576">
    <property type="term" value="C:extracellular region"/>
    <property type="evidence" value="ECO:0007669"/>
    <property type="project" value="UniProtKB-SubCell"/>
</dbReference>
<feature type="transmembrane region" description="Helical" evidence="5">
    <location>
        <begin position="1899"/>
        <end position="1924"/>
    </location>
</feature>
<feature type="transmembrane region" description="Helical" evidence="5">
    <location>
        <begin position="1931"/>
        <end position="1951"/>
    </location>
</feature>
<dbReference type="PANTHER" id="PTHR32305:SF15">
    <property type="entry name" value="PROTEIN RHSA-RELATED"/>
    <property type="match status" value="1"/>
</dbReference>
<dbReference type="EMBL" id="JAAOAS010000060">
    <property type="protein sequence ID" value="KAF5598566.1"/>
    <property type="molecule type" value="Genomic_DNA"/>
</dbReference>
<name>A0A8H5PLU1_9HYPO</name>
<comment type="caution">
    <text evidence="6">The sequence shown here is derived from an EMBL/GenBank/DDBJ whole genome shotgun (WGS) entry which is preliminary data.</text>
</comment>
<dbReference type="InterPro" id="IPR003284">
    <property type="entry name" value="Sal_SpvB"/>
</dbReference>
<sequence>MSTPAAAIGRKQGKADTDNNGLSRYMLKIETPPGIKSGNEPDLSIEYSQGTPNGILGYSWALSGISGIRLGAPKVVYNSQQKLPPDYDVNIPKLTLDGTDLLNTKGKYLDPYTEYTTEINNTGLLVTGSSDKQSFTTTDNMGRQTQYGTTLDSRVTCGNTIVEWRIKQEADRHGNTVTYQYIESPQPAGNTKDVNASYLQRILYCSNNVTSASATRFVHFNYEERPDVITQTSYGGITTWANRLATISVGTIVGGAETVDRTYTMSYGQSGTTGDSCLTQVTETSLVNGQRTDLLPTSFQYTQPEVNPHDLYRSDVVTDTFKDVKTSIGVVPLNMTGRALADLAFMDWDAGEMTLTARTYYADRQQDGVSVGWTPSPSSVSVKLPKLDPSTELPVFMTPDLQGDGRSDLIIPYQNDEGKLEFFLSQSTGEGLTAVQQVKTTVFDWIPNSKFMAMDLSGTGAIDVIQIFQNGDKLSMRNFPGLVDKDGVIGLGDAFQTDTDYYFANTMDWFLLRRPGTGAHSLVRVWKDFTVGQDQYVINTTSFSCAKVFDSSTGFEKDGKQSTITGPYPKDNGGLPDWSVMSCDVNGDGAQDIVLGRAKWDNGSMTFTFIIALADGTGLFIKGSEKGPPAVPAAQPNPDMPAAFTVSNIHGGLYPSLTYVYQQDDKKIVCLSVGGRAAATVSGIDTFPLANNPGFDKPVISPVDLNGTGMGGWLLTNSTAGVPQVVAIYNKSQPVDLLSAAQDPMGLMTKVAYGCLSDANVYNPLQDWRTYKNDSTNSDYILLGAPNHVVTSLYHTNNQDINSVGFDVLIQKAYQQARINNVGRGWLGFESIQTTNVPDGIVTIEHFFQGFPKTGLKWKIDTFSSTDTQKANALSSKSMDYNPVQKLTDQWHIYHVDKVFDQVVTDGLAGRVQTTRLEVDDDGNVLVNHYQEQQNSLTVFQSWQRCTYKPVKNIKTLMATKKITGVETNSDASKYEIGDVSFTQYAYDDNTGNMLSESDWFQEGGKYLVTSYVFDSFGNETKSVDPVGLTTTTTYDPTFNNLVIQRVENAKNISVSEFMAYDQASGQMVAHLESNGRLTCTKVDGFGRKIESRLQSVSSGPASVTAQSFLSTMKYTSVPSFTTTLNSKKTLLDPYEQYSYNVFTSNGGKKYLMSGTLSMYNTADNGQAEVIQAIDCVGQCKMQRSRQGVDPAKNPPASDSNVVWTYWRYDSRGNILFESFPIPSSVAAWDNFEYYPPNESSSGSLSTFDPLGRIISAGRPSHDNPAIPVAATFTYKLGGGQVQETINGPSPNISPDKSVTLWDAPRNYVSIDGKERVISSTNQGSDVSSFQYDVAGNMVMAADPKGNVEKRTYNTLGQLTSIDNVYQRMDGQTNNPQPAMTYEYDGTGQLTKTASINNDVITFVRDAKGRPLQKIGSDKKVLIYKYDEGGRENLSSMSVYPQGTEKTMESRLDFDYDVLGRLAKRTLTISDGTTHETAFTYDWQDQPIQKTYPNGAVKSNEYFGNLLSYTKLTDTRSSGQTETWIDGRFEYTDATRKPNAIMIGEASTARTFVHNLQYDQQAYPLDHQLSVVVPSTGKRDKLVHEGYKYTGMDQMAQKTEVKTDTVIMTKYNYDGKRLSNSQIGNNPVKNYAYDKAGNITTKGDTSITYSVNGAKGTDASGTAFDITYDKSGRMETRNTRNASMTFTYDSFGLMNSYTNLGQTTTITSGPDGKTIMRAQPTANKSLLIVSDDYHVQTQPDGTKITTLKLFGSSILLGSYSKAEPETSSGGDSGGGANDDGKNAAVFFTDQKGSVTHTFSGMDGQLFETLTYDDFGSPSVTTTQAPPTPSARTSTYEAMAWDTTSGLLDFSSRWYDPLLGRFSSPDDILDTKALARTDGLNRLAFENNDPINQNDPTGHWSLSAIFGAILGAVAVVAAVAVTIATGGAATPLAAAAVGALAGGGIAGIKYSFDHKNERGGKFWGGYAATVIVNAAIGAATGYLGAVASPARLVSATGRLSQGASWGLSHSTVNFIGKAAAVGSKTLIGASSSMLQTVTHNAVENSFYGAHYGLLEGAGMAALSGAFTGGAGAAWSSRSVTYAFGTTWTKAAGWTGGVASIAGRTGWAVTQGTGLDKKAEDKSKDILHEQEQRFKSLEKMVGHSGVVGTLSVALQRNAMYVNYG</sequence>
<protein>
    <submittedName>
        <fullName evidence="6">Virulence plasmid b</fullName>
    </submittedName>
</protein>
<dbReference type="OrthoDB" id="442731at2759"/>
<evidence type="ECO:0000256" key="1">
    <source>
        <dbReference type="ARBA" id="ARBA00004613"/>
    </source>
</evidence>
<feature type="region of interest" description="Disordered" evidence="4">
    <location>
        <begin position="1"/>
        <end position="21"/>
    </location>
</feature>
<accession>A0A8H5PLU1</accession>
<keyword evidence="5" id="KW-0812">Transmembrane</keyword>
<keyword evidence="7" id="KW-1185">Reference proteome</keyword>
<keyword evidence="5" id="KW-1133">Transmembrane helix</keyword>
<proteinExistence type="predicted"/>
<dbReference type="InterPro" id="IPR050708">
    <property type="entry name" value="T6SS_VgrG/RHS"/>
</dbReference>
<dbReference type="InterPro" id="IPR022385">
    <property type="entry name" value="Rhs_assc_core"/>
</dbReference>
<dbReference type="Proteomes" id="UP000546213">
    <property type="component" value="Unassembled WGS sequence"/>
</dbReference>
<gene>
    <name evidence="6" type="ORF">FPCIR_2863</name>
</gene>
<keyword evidence="2" id="KW-0964">Secreted</keyword>
<dbReference type="GO" id="GO:0005737">
    <property type="term" value="C:cytoplasm"/>
    <property type="evidence" value="ECO:0007669"/>
    <property type="project" value="InterPro"/>
</dbReference>
<evidence type="ECO:0000256" key="2">
    <source>
        <dbReference type="ARBA" id="ARBA00022525"/>
    </source>
</evidence>
<dbReference type="NCBIfam" id="TIGR03696">
    <property type="entry name" value="Rhs_assc_core"/>
    <property type="match status" value="1"/>
</dbReference>
<reference evidence="6 7" key="1">
    <citation type="submission" date="2020-05" db="EMBL/GenBank/DDBJ databases">
        <title>Identification and distribution of gene clusters putatively required for synthesis of sphingolipid metabolism inhibitors in phylogenetically diverse species of the filamentous fungus Fusarium.</title>
        <authorList>
            <person name="Kim H.-S."/>
            <person name="Busman M."/>
            <person name="Brown D.W."/>
            <person name="Divon H."/>
            <person name="Uhlig S."/>
            <person name="Proctor R.H."/>
        </authorList>
    </citation>
    <scope>NUCLEOTIDE SEQUENCE [LARGE SCALE GENOMIC DNA]</scope>
    <source>
        <strain evidence="6 7">NRRL 36939</strain>
    </source>
</reference>
<evidence type="ECO:0000313" key="6">
    <source>
        <dbReference type="EMBL" id="KAF5598566.1"/>
    </source>
</evidence>